<evidence type="ECO:0000313" key="2">
    <source>
        <dbReference type="EMBL" id="AEA12914.1"/>
    </source>
</evidence>
<dbReference type="InterPro" id="IPR036921">
    <property type="entry name" value="PurM-like_N_sf"/>
</dbReference>
<dbReference type="GO" id="GO:0009228">
    <property type="term" value="P:thiamine biosynthetic process"/>
    <property type="evidence" value="ECO:0007669"/>
    <property type="project" value="InterPro"/>
</dbReference>
<dbReference type="SUPFAM" id="SSF56042">
    <property type="entry name" value="PurM C-terminal domain-like"/>
    <property type="match status" value="1"/>
</dbReference>
<dbReference type="RefSeq" id="WP_013680249.1">
    <property type="nucleotide sequence ID" value="NC_015315.1"/>
</dbReference>
<dbReference type="Gene3D" id="3.30.1330.10">
    <property type="entry name" value="PurM-like, N-terminal domain"/>
    <property type="match status" value="1"/>
</dbReference>
<dbReference type="eggNOG" id="arCOG00638">
    <property type="taxonomic scope" value="Archaea"/>
</dbReference>
<reference evidence="2 3" key="1">
    <citation type="journal article" date="2011" name="J. Bacteriol.">
        <title>Complete genome sequence of the thermoacidophilic crenarchaeon Thermoproteus uzoniensis 768-20.</title>
        <authorList>
            <person name="Mardanov A.V."/>
            <person name="Gumerov V.M."/>
            <person name="Beletsky A.V."/>
            <person name="Prokofeva M.I."/>
            <person name="Bonch-Osmolovskaya E.A."/>
            <person name="Ravin N.V."/>
            <person name="Skryabin K.G."/>
        </authorList>
    </citation>
    <scope>NUCLEOTIDE SEQUENCE [LARGE SCALE GENOMIC DNA]</scope>
    <source>
        <strain evidence="2 3">768-20</strain>
    </source>
</reference>
<feature type="domain" description="PurM-like N-terminal" evidence="1">
    <location>
        <begin position="25"/>
        <end position="122"/>
    </location>
</feature>
<dbReference type="InterPro" id="IPR036676">
    <property type="entry name" value="PurM-like_C_sf"/>
</dbReference>
<dbReference type="SUPFAM" id="SSF55326">
    <property type="entry name" value="PurM N-terminal domain-like"/>
    <property type="match status" value="1"/>
</dbReference>
<dbReference type="OrthoDB" id="45909at2157"/>
<dbReference type="PANTHER" id="PTHR30270:SF0">
    <property type="entry name" value="THIAMINE-MONOPHOSPHATE KINASE"/>
    <property type="match status" value="1"/>
</dbReference>
<protein>
    <submittedName>
        <fullName evidence="2">Thiamine monophosphate kinase-like protein</fullName>
    </submittedName>
</protein>
<gene>
    <name evidence="2" type="ordered locus">TUZN_1441</name>
</gene>
<dbReference type="AlphaFoldDB" id="F2L1Q8"/>
<accession>F2L1Q8</accession>
<dbReference type="STRING" id="999630.TUZN_1441"/>
<dbReference type="Gene3D" id="3.90.650.10">
    <property type="entry name" value="PurM-like C-terminal domain"/>
    <property type="match status" value="1"/>
</dbReference>
<name>F2L1Q8_THEU7</name>
<dbReference type="InterPro" id="IPR016188">
    <property type="entry name" value="PurM-like_N"/>
</dbReference>
<sequence>MDEKVLLRLFLKELGEEDNDVSYVDGLAVKIDGFAESWAKLPFHTYADLGWRAVAATLSDLFVKFAVPKALLSSITAPDAQKAREVFDGIREAAAHFGVRYLGGDLNQGREVVVDVAAIGAVPVKIGRRPRAGHVLIAPPLFGYTGLAFVASREGERSPVVAKGIAWLKRPMLDWPKPPPPDCVSASMDSSDGVADVLWTMARGVDIILEKLPAPEEVISEALNLGVEPEEVVLNAGEEYLPIFAVDPRCVPEGYVAFAKVVEGEGKVYYKGEELKYRGWAYFR</sequence>
<proteinExistence type="predicted"/>
<dbReference type="KEGG" id="tuz:TUZN_1441"/>
<organism evidence="2 3">
    <name type="scientific">Thermoproteus uzoniensis (strain 768-20)</name>
    <dbReference type="NCBI Taxonomy" id="999630"/>
    <lineage>
        <taxon>Archaea</taxon>
        <taxon>Thermoproteota</taxon>
        <taxon>Thermoprotei</taxon>
        <taxon>Thermoproteales</taxon>
        <taxon>Thermoproteaceae</taxon>
        <taxon>Thermoproteus</taxon>
    </lineage>
</organism>
<dbReference type="Pfam" id="PF00586">
    <property type="entry name" value="AIRS"/>
    <property type="match status" value="1"/>
</dbReference>
<dbReference type="HOGENOM" id="CLU_046964_2_1_2"/>
<dbReference type="Proteomes" id="UP000008138">
    <property type="component" value="Chromosome"/>
</dbReference>
<evidence type="ECO:0000259" key="1">
    <source>
        <dbReference type="Pfam" id="PF00586"/>
    </source>
</evidence>
<dbReference type="PANTHER" id="PTHR30270">
    <property type="entry name" value="THIAMINE-MONOPHOSPHATE KINASE"/>
    <property type="match status" value="1"/>
</dbReference>
<dbReference type="GeneID" id="10360967"/>
<dbReference type="GO" id="GO:0009030">
    <property type="term" value="F:thiamine-phosphate kinase activity"/>
    <property type="evidence" value="ECO:0007669"/>
    <property type="project" value="InterPro"/>
</dbReference>
<dbReference type="InterPro" id="IPR006283">
    <property type="entry name" value="ThiL-like"/>
</dbReference>
<evidence type="ECO:0000313" key="3">
    <source>
        <dbReference type="Proteomes" id="UP000008138"/>
    </source>
</evidence>
<reference key="2">
    <citation type="submission" date="2011-03" db="EMBL/GenBank/DDBJ databases">
        <title>Complete genome sequence of the thermoacidophilic crenarchaeon Thermoproteus uzoniensis 768-20.</title>
        <authorList>
            <person name="Mardanov A.V."/>
            <person name="Gumerov V.M."/>
            <person name="Beletsky A.V."/>
            <person name="Prokofeva M.I."/>
            <person name="Bonch-Osmolovskaya E.A."/>
            <person name="Ravin N.V."/>
            <person name="Skryabin K.G."/>
        </authorList>
    </citation>
    <scope>NUCLEOTIDE SEQUENCE</scope>
    <source>
        <strain>768-20</strain>
    </source>
</reference>
<dbReference type="EMBL" id="CP002590">
    <property type="protein sequence ID" value="AEA12914.1"/>
    <property type="molecule type" value="Genomic_DNA"/>
</dbReference>
<keyword evidence="3" id="KW-1185">Reference proteome</keyword>